<accession>A0A6B9ZGZ0</accession>
<evidence type="ECO:0000256" key="15">
    <source>
        <dbReference type="ARBA" id="ARBA00023164"/>
    </source>
</evidence>
<dbReference type="FunFam" id="3.60.20.10:FF:000001">
    <property type="entry name" value="Glutamate synthase, large subunit"/>
    <property type="match status" value="1"/>
</dbReference>
<dbReference type="EMBL" id="CP048113">
    <property type="protein sequence ID" value="QHS61660.1"/>
    <property type="molecule type" value="Genomic_DNA"/>
</dbReference>
<evidence type="ECO:0000256" key="12">
    <source>
        <dbReference type="ARBA" id="ARBA00023002"/>
    </source>
</evidence>
<dbReference type="EC" id="1.4.1.13" evidence="5"/>
<evidence type="ECO:0000256" key="1">
    <source>
        <dbReference type="ARBA" id="ARBA00001917"/>
    </source>
</evidence>
<comment type="similarity">
    <text evidence="4">Belongs to the glutamate synthase family.</text>
</comment>
<evidence type="ECO:0000313" key="23">
    <source>
        <dbReference type="Proteomes" id="UP000476411"/>
    </source>
</evidence>
<dbReference type="InterPro" id="IPR006982">
    <property type="entry name" value="Glu_synth_centr_N"/>
</dbReference>
<dbReference type="RefSeq" id="WP_162333326.1">
    <property type="nucleotide sequence ID" value="NZ_CP048113.1"/>
</dbReference>
<evidence type="ECO:0000256" key="14">
    <source>
        <dbReference type="ARBA" id="ARBA00023014"/>
    </source>
</evidence>
<evidence type="ECO:0000313" key="22">
    <source>
        <dbReference type="EMBL" id="QHS61660.1"/>
    </source>
</evidence>
<evidence type="ECO:0000256" key="20">
    <source>
        <dbReference type="ARBA" id="ARBA00079921"/>
    </source>
</evidence>
<dbReference type="InterPro" id="IPR002932">
    <property type="entry name" value="Glu_synthdom"/>
</dbReference>
<evidence type="ECO:0000259" key="21">
    <source>
        <dbReference type="PROSITE" id="PS51278"/>
    </source>
</evidence>
<evidence type="ECO:0000256" key="10">
    <source>
        <dbReference type="ARBA" id="ARBA00022827"/>
    </source>
</evidence>
<evidence type="ECO:0000256" key="9">
    <source>
        <dbReference type="ARBA" id="ARBA00022723"/>
    </source>
</evidence>
<evidence type="ECO:0000256" key="16">
    <source>
        <dbReference type="ARBA" id="ARBA00023291"/>
    </source>
</evidence>
<dbReference type="GO" id="GO:0046872">
    <property type="term" value="F:metal ion binding"/>
    <property type="evidence" value="ECO:0007669"/>
    <property type="project" value="UniProtKB-KW"/>
</dbReference>
<dbReference type="KEGG" id="chih:GWR21_19270"/>
<protein>
    <recommendedName>
        <fullName evidence="19">Glutamate synthase [NADPH] large chain</fullName>
        <ecNumber evidence="5">1.4.1.13</ecNumber>
    </recommendedName>
    <alternativeName>
        <fullName evidence="20">Glutamate synthase subunit alpha</fullName>
    </alternativeName>
</protein>
<dbReference type="FunFam" id="3.20.20.70:FF:000053">
    <property type="entry name" value="Glutamate synthase large subunit"/>
    <property type="match status" value="1"/>
</dbReference>
<reference evidence="22 23" key="1">
    <citation type="submission" date="2020-01" db="EMBL/GenBank/DDBJ databases">
        <title>Complete genome sequence of Chitinophaga sp. H33E-04 isolated from quinoa roots.</title>
        <authorList>
            <person name="Weon H.-Y."/>
            <person name="Lee S.A."/>
        </authorList>
    </citation>
    <scope>NUCLEOTIDE SEQUENCE [LARGE SCALE GENOMIC DNA]</scope>
    <source>
        <strain evidence="22 23">H33E-04</strain>
    </source>
</reference>
<dbReference type="PROSITE" id="PS51278">
    <property type="entry name" value="GATASE_TYPE_2"/>
    <property type="match status" value="1"/>
</dbReference>
<comment type="pathway">
    <text evidence="17">Amino-acid biosynthesis; L-glutamate biosynthesis via GLT pathway; L-glutamate from 2-oxoglutarate and L-glutamine (NADP(+) route): step 1/1.</text>
</comment>
<evidence type="ECO:0000256" key="18">
    <source>
        <dbReference type="ARBA" id="ARBA00048151"/>
    </source>
</evidence>
<evidence type="ECO:0000256" key="19">
    <source>
        <dbReference type="ARBA" id="ARBA00072108"/>
    </source>
</evidence>
<dbReference type="InterPro" id="IPR029055">
    <property type="entry name" value="Ntn_hydrolases_N"/>
</dbReference>
<evidence type="ECO:0000256" key="3">
    <source>
        <dbReference type="ARBA" id="ARBA00001974"/>
    </source>
</evidence>
<dbReference type="GO" id="GO:0006537">
    <property type="term" value="P:glutamate biosynthetic process"/>
    <property type="evidence" value="ECO:0007669"/>
    <property type="project" value="UniProtKB-KW"/>
</dbReference>
<evidence type="ECO:0000256" key="6">
    <source>
        <dbReference type="ARBA" id="ARBA00022605"/>
    </source>
</evidence>
<dbReference type="InterPro" id="IPR050711">
    <property type="entry name" value="ET-N_metabolism_enzyme"/>
</dbReference>
<dbReference type="Proteomes" id="UP000476411">
    <property type="component" value="Chromosome"/>
</dbReference>
<dbReference type="SUPFAM" id="SSF69336">
    <property type="entry name" value="Alpha subunit of glutamate synthase, C-terminal domain"/>
    <property type="match status" value="1"/>
</dbReference>
<evidence type="ECO:0000256" key="11">
    <source>
        <dbReference type="ARBA" id="ARBA00022962"/>
    </source>
</evidence>
<dbReference type="Pfam" id="PF00310">
    <property type="entry name" value="GATase_2"/>
    <property type="match status" value="1"/>
</dbReference>
<comment type="cofactor">
    <cofactor evidence="2">
        <name>[3Fe-4S] cluster</name>
        <dbReference type="ChEBI" id="CHEBI:21137"/>
    </cofactor>
</comment>
<gene>
    <name evidence="22" type="primary">gltB</name>
    <name evidence="22" type="ORF">GWR21_19270</name>
</gene>
<keyword evidence="7" id="KW-0285">Flavoprotein</keyword>
<keyword evidence="9" id="KW-0479">Metal-binding</keyword>
<keyword evidence="11" id="KW-0315">Glutamine amidotransferase</keyword>
<evidence type="ECO:0000256" key="13">
    <source>
        <dbReference type="ARBA" id="ARBA00023004"/>
    </source>
</evidence>
<dbReference type="PANTHER" id="PTHR11938">
    <property type="entry name" value="FAD NADPH DEHYDROGENASE/OXIDOREDUCTASE"/>
    <property type="match status" value="1"/>
</dbReference>
<dbReference type="GO" id="GO:0019676">
    <property type="term" value="P:ammonia assimilation cycle"/>
    <property type="evidence" value="ECO:0007669"/>
    <property type="project" value="TreeGrafter"/>
</dbReference>
<keyword evidence="8" id="KW-0288">FMN</keyword>
<organism evidence="22 23">
    <name type="scientific">Chitinophaga agri</name>
    <dbReference type="NCBI Taxonomy" id="2703787"/>
    <lineage>
        <taxon>Bacteria</taxon>
        <taxon>Pseudomonadati</taxon>
        <taxon>Bacteroidota</taxon>
        <taxon>Chitinophagia</taxon>
        <taxon>Chitinophagales</taxon>
        <taxon>Chitinophagaceae</taxon>
        <taxon>Chitinophaga</taxon>
    </lineage>
</organism>
<dbReference type="Gene3D" id="3.60.20.10">
    <property type="entry name" value="Glutamine Phosphoribosylpyrophosphate, subunit 1, domain 1"/>
    <property type="match status" value="1"/>
</dbReference>
<keyword evidence="12 22" id="KW-0560">Oxidoreductase</keyword>
<dbReference type="Pfam" id="PF04898">
    <property type="entry name" value="Glu_syn_central"/>
    <property type="match status" value="1"/>
</dbReference>
<comment type="catalytic activity">
    <reaction evidence="18">
        <text>2 L-glutamate + NADP(+) = L-glutamine + 2-oxoglutarate + NADPH + H(+)</text>
        <dbReference type="Rhea" id="RHEA:15501"/>
        <dbReference type="ChEBI" id="CHEBI:15378"/>
        <dbReference type="ChEBI" id="CHEBI:16810"/>
        <dbReference type="ChEBI" id="CHEBI:29985"/>
        <dbReference type="ChEBI" id="CHEBI:57783"/>
        <dbReference type="ChEBI" id="CHEBI:58349"/>
        <dbReference type="ChEBI" id="CHEBI:58359"/>
        <dbReference type="EC" id="1.4.1.13"/>
    </reaction>
</comment>
<dbReference type="GO" id="GO:0004355">
    <property type="term" value="F:glutamate synthase (NADPH) activity"/>
    <property type="evidence" value="ECO:0007669"/>
    <property type="project" value="UniProtKB-EC"/>
</dbReference>
<evidence type="ECO:0000256" key="2">
    <source>
        <dbReference type="ARBA" id="ARBA00001927"/>
    </source>
</evidence>
<dbReference type="SUPFAM" id="SSF56235">
    <property type="entry name" value="N-terminal nucleophile aminohydrolases (Ntn hydrolases)"/>
    <property type="match status" value="1"/>
</dbReference>
<keyword evidence="15" id="KW-0314">Glutamate biosynthesis</keyword>
<dbReference type="InterPro" id="IPR013785">
    <property type="entry name" value="Aldolase_TIM"/>
</dbReference>
<dbReference type="FunFam" id="3.20.20.70:FF:000031">
    <property type="entry name" value="Glutamate synthase 1 [NADH]"/>
    <property type="match status" value="1"/>
</dbReference>
<keyword evidence="23" id="KW-1185">Reference proteome</keyword>
<evidence type="ECO:0000256" key="7">
    <source>
        <dbReference type="ARBA" id="ARBA00022630"/>
    </source>
</evidence>
<dbReference type="Gene3D" id="3.20.20.70">
    <property type="entry name" value="Aldolase class I"/>
    <property type="match status" value="2"/>
</dbReference>
<comment type="cofactor">
    <cofactor evidence="3">
        <name>FAD</name>
        <dbReference type="ChEBI" id="CHEBI:57692"/>
    </cofactor>
</comment>
<comment type="cofactor">
    <cofactor evidence="1">
        <name>FMN</name>
        <dbReference type="ChEBI" id="CHEBI:58210"/>
    </cofactor>
</comment>
<dbReference type="Pfam" id="PF01493">
    <property type="entry name" value="GXGXG"/>
    <property type="match status" value="1"/>
</dbReference>
<dbReference type="Gene3D" id="2.160.20.60">
    <property type="entry name" value="Glutamate synthase, alpha subunit, C-terminal domain"/>
    <property type="match status" value="1"/>
</dbReference>
<dbReference type="InterPro" id="IPR002489">
    <property type="entry name" value="Glu_synth_asu_C"/>
</dbReference>
<keyword evidence="13" id="KW-0408">Iron</keyword>
<dbReference type="NCBIfam" id="NF008730">
    <property type="entry name" value="PRK11750.1"/>
    <property type="match status" value="1"/>
</dbReference>
<name>A0A6B9ZGZ0_9BACT</name>
<evidence type="ECO:0000256" key="4">
    <source>
        <dbReference type="ARBA" id="ARBA00009716"/>
    </source>
</evidence>
<keyword evidence="6" id="KW-0028">Amino-acid biosynthesis</keyword>
<dbReference type="FunFam" id="2.160.20.60:FF:000001">
    <property type="entry name" value="Glutamate synthase, large subunit"/>
    <property type="match status" value="1"/>
</dbReference>
<keyword evidence="10" id="KW-0274">FAD</keyword>
<dbReference type="CDD" id="cd00713">
    <property type="entry name" value="GltS"/>
    <property type="match status" value="1"/>
</dbReference>
<sequence length="1508" mass="167460">MQEVKQLQGLYRPEFESDACGTGFTAHIKGRKSHQIIRDALTMLENMEHRGACGYEQNTGDGAGILIQLPHEFLYDECLKVGFSLPEFGKYGVGMIFFPKEPRWREECREILDRAAEKLGLEILGYRKVPVRPDGIGEGALSVEPEIEQVFIACPYHITDNDVFERKLFVLRNYVSKTVRNTVPKEKALFYIPSLSTKTIVYKGQLTTYQVRHYYADLSDEKMVSAFALIHSRFATNTFPSWRLAHPYRYIAHNGEINTLKGNLNWLRAGEKDFVSKYFSQEEMDMLLPLVEEGQSDSASLDNVVELLMLSGRSLPHVMMMLIPEAWDGNDDMDPVKKAFYEYHASLMEPWDGPACISFTDGKIIGGTLDRNGLRPARFVITKDDRVIMASEAGVLPIDPKNVKEKGRLQPGKMFIVDMEQGRIIGDEELKSTICSQQPYGEWLNKYKIRLEELPEPRVTFTHLEHEQIFKYQRAFGYSIEDLNTIIAPMALDGKEPIGSMGTDAPLAILSDQPQHLTSYFKQLFAQVTNPPIDPIREKLVMSLATYVGNNGNLLDEDPLHCHGVALRHPILTNFELEKVRSIDTGLFQAKTLHTYFRADGKPGSMEKGLQRLCRYAVDAVEDGFEVIILSDRAIDSEHAAIPSLLAASAVHHHLIRKGYRGQVGLIVEAGDVWEVHHFACLLGFGVTAINPYLALSTIRDMKLNNKLETDLDVDKLKKNYIKSVCDGLLKVFSKMGISTLQSYQGAQIFEILGINRQVVDKYFTGAVSRIQGMGLDDIARETLAKHWMGYGRKETPVQRLTTGGIYQWKRKGEFHLFNPTTIHLLQYSTRMGDYNTFKKYSKAVNDQSEKAATLRSLFAFKRTRPSVPLSEVESAESILKRFATGAMSFGSISHEAHSTLAIAMNRIGAKSNTGEGGEDELRYELLPNGDSMRSSIKQVASARFGVTSNYLTNADELQIKMAQGAKPGEGGQLPGHKVDDWIAKVRHSTPGVGLISPPPHHDIYSIEDLAQLIFDLKNANRAARISVKLVSKAGVGTIAAGVAKAKADVVLIAGYDGGTGASPISSIKHAGLPWELGLAETHQTLVKNRLRSRVVVQADGQMKTGRDIAIATLLGAEEWGVATAALVVEGCIMMRKCHLNTCPVGVATQDPELRKRFEGNADHVVNLFKFLVEEMREIMADLGFRTVNEMVGQVDSLQLRENITHWKYKSLDLSPILYKEPAAEETGLFKQEEQDHGISEVIDWRLLKAAQPALEKKARVFQQFPVRNTDRAVGTILSNEISKLYAGEGLPEDTIHYKFVGSAGQSFGAFNTKGVTLELEGEANDYFGKGLSGAKLILYPSPEAGFKAEENIIAGNVAFYGATSGEAYIRGKAGERFCVRNSGATIVTEGVGDHGCEYMTGGKAVILGETGRNFGAGMSGGIAYVYDVKGLFAGRSNTDMIDLDPLDQEDAAELQDLITKHHAYTNSTVAKFILKDWENQLRHFVKVFPKEYKAVLSAGKTAQKVEK</sequence>
<dbReference type="SUPFAM" id="SSF51395">
    <property type="entry name" value="FMN-linked oxidoreductases"/>
    <property type="match status" value="1"/>
</dbReference>
<feature type="domain" description="Glutamine amidotransferase type-2" evidence="21">
    <location>
        <begin position="20"/>
        <end position="420"/>
    </location>
</feature>
<dbReference type="CDD" id="cd02808">
    <property type="entry name" value="GltS_FMN"/>
    <property type="match status" value="1"/>
</dbReference>
<dbReference type="InterPro" id="IPR017932">
    <property type="entry name" value="GATase_2_dom"/>
</dbReference>
<dbReference type="Pfam" id="PF01645">
    <property type="entry name" value="Glu_synthase"/>
    <property type="match status" value="1"/>
</dbReference>
<dbReference type="GO" id="GO:0051538">
    <property type="term" value="F:3 iron, 4 sulfur cluster binding"/>
    <property type="evidence" value="ECO:0007669"/>
    <property type="project" value="UniProtKB-KW"/>
</dbReference>
<dbReference type="PANTHER" id="PTHR11938:SF133">
    <property type="entry name" value="GLUTAMATE SYNTHASE (NADH)"/>
    <property type="match status" value="1"/>
</dbReference>
<evidence type="ECO:0000256" key="17">
    <source>
        <dbReference type="ARBA" id="ARBA00037898"/>
    </source>
</evidence>
<dbReference type="CDD" id="cd00982">
    <property type="entry name" value="gltB_C"/>
    <property type="match status" value="1"/>
</dbReference>
<keyword evidence="14" id="KW-0411">Iron-sulfur</keyword>
<evidence type="ECO:0000256" key="5">
    <source>
        <dbReference type="ARBA" id="ARBA00012079"/>
    </source>
</evidence>
<evidence type="ECO:0000256" key="8">
    <source>
        <dbReference type="ARBA" id="ARBA00022643"/>
    </source>
</evidence>
<dbReference type="InterPro" id="IPR036485">
    <property type="entry name" value="Glu_synth_asu_C_sf"/>
</dbReference>
<proteinExistence type="inferred from homology"/>
<keyword evidence="16" id="KW-0003">3Fe-4S</keyword>